<proteinExistence type="predicted"/>
<name>A0A2P5ALC4_PARAD</name>
<feature type="region of interest" description="Disordered" evidence="1">
    <location>
        <begin position="31"/>
        <end position="57"/>
    </location>
</feature>
<evidence type="ECO:0000313" key="2">
    <source>
        <dbReference type="EMBL" id="PON37333.1"/>
    </source>
</evidence>
<dbReference type="Proteomes" id="UP000237105">
    <property type="component" value="Unassembled WGS sequence"/>
</dbReference>
<reference evidence="3" key="1">
    <citation type="submission" date="2016-06" db="EMBL/GenBank/DDBJ databases">
        <title>Parallel loss of symbiosis genes in relatives of nitrogen-fixing non-legume Parasponia.</title>
        <authorList>
            <person name="Van Velzen R."/>
            <person name="Holmer R."/>
            <person name="Bu F."/>
            <person name="Rutten L."/>
            <person name="Van Zeijl A."/>
            <person name="Liu W."/>
            <person name="Santuari L."/>
            <person name="Cao Q."/>
            <person name="Sharma T."/>
            <person name="Shen D."/>
            <person name="Roswanjaya Y."/>
            <person name="Wardhani T."/>
            <person name="Kalhor M.S."/>
            <person name="Jansen J."/>
            <person name="Van den Hoogen J."/>
            <person name="Gungor B."/>
            <person name="Hartog M."/>
            <person name="Hontelez J."/>
            <person name="Verver J."/>
            <person name="Yang W.-C."/>
            <person name="Schijlen E."/>
            <person name="Repin R."/>
            <person name="Schilthuizen M."/>
            <person name="Schranz E."/>
            <person name="Heidstra R."/>
            <person name="Miyata K."/>
            <person name="Fedorova E."/>
            <person name="Kohlen W."/>
            <person name="Bisseling T."/>
            <person name="Smit S."/>
            <person name="Geurts R."/>
        </authorList>
    </citation>
    <scope>NUCLEOTIDE SEQUENCE [LARGE SCALE GENOMIC DNA]</scope>
    <source>
        <strain evidence="3">cv. WU1-14</strain>
    </source>
</reference>
<dbReference type="EMBL" id="JXTB01000534">
    <property type="protein sequence ID" value="PON37333.1"/>
    <property type="molecule type" value="Genomic_DNA"/>
</dbReference>
<sequence>VRQPDRWCKVRRPTKRSQAYGNIDYGGCPMTRYGSSGSGSSSSRPSHRRDNKGKVKKTSQAYWWYGSYFTLLDTYFV</sequence>
<dbReference type="AlphaFoldDB" id="A0A2P5ALC4"/>
<gene>
    <name evidence="2" type="ORF">PanWU01x14_320980</name>
</gene>
<organism evidence="2 3">
    <name type="scientific">Parasponia andersonii</name>
    <name type="common">Sponia andersonii</name>
    <dbReference type="NCBI Taxonomy" id="3476"/>
    <lineage>
        <taxon>Eukaryota</taxon>
        <taxon>Viridiplantae</taxon>
        <taxon>Streptophyta</taxon>
        <taxon>Embryophyta</taxon>
        <taxon>Tracheophyta</taxon>
        <taxon>Spermatophyta</taxon>
        <taxon>Magnoliopsida</taxon>
        <taxon>eudicotyledons</taxon>
        <taxon>Gunneridae</taxon>
        <taxon>Pentapetalae</taxon>
        <taxon>rosids</taxon>
        <taxon>fabids</taxon>
        <taxon>Rosales</taxon>
        <taxon>Cannabaceae</taxon>
        <taxon>Parasponia</taxon>
    </lineage>
</organism>
<evidence type="ECO:0000256" key="1">
    <source>
        <dbReference type="SAM" id="MobiDB-lite"/>
    </source>
</evidence>
<feature type="compositionally biased region" description="Low complexity" evidence="1">
    <location>
        <begin position="34"/>
        <end position="43"/>
    </location>
</feature>
<protein>
    <submittedName>
        <fullName evidence="2">Uncharacterized protein</fullName>
    </submittedName>
</protein>
<keyword evidence="3" id="KW-1185">Reference proteome</keyword>
<feature type="compositionally biased region" description="Basic residues" evidence="1">
    <location>
        <begin position="45"/>
        <end position="57"/>
    </location>
</feature>
<comment type="caution">
    <text evidence="2">The sequence shown here is derived from an EMBL/GenBank/DDBJ whole genome shotgun (WGS) entry which is preliminary data.</text>
</comment>
<evidence type="ECO:0000313" key="3">
    <source>
        <dbReference type="Proteomes" id="UP000237105"/>
    </source>
</evidence>
<feature type="non-terminal residue" evidence="2">
    <location>
        <position position="1"/>
    </location>
</feature>
<accession>A0A2P5ALC4</accession>